<dbReference type="Proteomes" id="UP001345691">
    <property type="component" value="Unassembled WGS sequence"/>
</dbReference>
<gene>
    <name evidence="1" type="ORF">LTR69_007897</name>
</gene>
<accession>A0ABR0J4L8</accession>
<reference evidence="1 2" key="1">
    <citation type="submission" date="2023-08" db="EMBL/GenBank/DDBJ databases">
        <title>Black Yeasts Isolated from many extreme environments.</title>
        <authorList>
            <person name="Coleine C."/>
            <person name="Stajich J.E."/>
            <person name="Selbmann L."/>
        </authorList>
    </citation>
    <scope>NUCLEOTIDE SEQUENCE [LARGE SCALE GENOMIC DNA]</scope>
    <source>
        <strain evidence="1 2">CCFEE 6328</strain>
    </source>
</reference>
<evidence type="ECO:0000313" key="1">
    <source>
        <dbReference type="EMBL" id="KAK5056356.1"/>
    </source>
</evidence>
<protein>
    <submittedName>
        <fullName evidence="1">Uncharacterized protein</fullName>
    </submittedName>
</protein>
<sequence>MALEQMQTMTSFQRDSDAQPLLVCALMLVPFAFAFQHIQHWVLSANGQQGPELVTPRDAILLLRGIGTTINALNTNLADNRSPKSKTPLDAMFPSQGTDFEDFETVPEHSHTMFPVLAATYHQALAHLQGRIESALADPQADENIVSTFDAYNVLNDIMSIY</sequence>
<organism evidence="1 2">
    <name type="scientific">Exophiala sideris</name>
    <dbReference type="NCBI Taxonomy" id="1016849"/>
    <lineage>
        <taxon>Eukaryota</taxon>
        <taxon>Fungi</taxon>
        <taxon>Dikarya</taxon>
        <taxon>Ascomycota</taxon>
        <taxon>Pezizomycotina</taxon>
        <taxon>Eurotiomycetes</taxon>
        <taxon>Chaetothyriomycetidae</taxon>
        <taxon>Chaetothyriales</taxon>
        <taxon>Herpotrichiellaceae</taxon>
        <taxon>Exophiala</taxon>
    </lineage>
</organism>
<name>A0ABR0J4L8_9EURO</name>
<dbReference type="EMBL" id="JAVRRF010000018">
    <property type="protein sequence ID" value="KAK5056356.1"/>
    <property type="molecule type" value="Genomic_DNA"/>
</dbReference>
<keyword evidence="2" id="KW-1185">Reference proteome</keyword>
<comment type="caution">
    <text evidence="1">The sequence shown here is derived from an EMBL/GenBank/DDBJ whole genome shotgun (WGS) entry which is preliminary data.</text>
</comment>
<proteinExistence type="predicted"/>
<evidence type="ECO:0000313" key="2">
    <source>
        <dbReference type="Proteomes" id="UP001345691"/>
    </source>
</evidence>